<dbReference type="EMBL" id="JH993191">
    <property type="protein sequence ID" value="EKX32418.1"/>
    <property type="molecule type" value="Genomic_DNA"/>
</dbReference>
<dbReference type="EnsemblProtists" id="EKX32418">
    <property type="protein sequence ID" value="EKX32418"/>
    <property type="gene ID" value="GUITHDRAFT_121422"/>
</dbReference>
<dbReference type="InterPro" id="IPR032675">
    <property type="entry name" value="LRR_dom_sf"/>
</dbReference>
<keyword evidence="3" id="KW-1185">Reference proteome</keyword>
<dbReference type="HOGENOM" id="CLU_636877_0_0_1"/>
<protein>
    <submittedName>
        <fullName evidence="1 2">Uncharacterized protein</fullName>
    </submittedName>
</protein>
<dbReference type="KEGG" id="gtt:GUITHDRAFT_121422"/>
<dbReference type="GeneID" id="17289132"/>
<dbReference type="AlphaFoldDB" id="L1I868"/>
<sequence length="431" mass="49204">MPITDVLDTPAWFEHEIWPRTMYFQALSTCKKTRRLAEASIRCPGNRWELSVRLRPAVAGDASRWMRGMGVMSDAGSFSMTIDPSQVGEDEGFREALLRVCRYLEQPCVRGPTELVVRRSMGDPELWPMPLTGYWRLRRLDLEAMTAWDACVLNGILFESRWCLEGLRLVNVPDTGKSRVESMDVFLFEGLTRLRSLSFRSLELSQSTRGKLLYGLLRLTSLTELHITNNLSVPERKDDLRAVVQRNTGLTDLDLSKNCLQSLFWLRDVKSLRHLNVSKNPLYNLNRQVGTTCRSVFKDLVTLRMVKCLLSTRTLYKLVDLMACVNGDTVEVMDFAHNGALEQNDTTYWLSLMLGRSLTGFTRLGELGLDHVDMHFAVRVQSCVLSILEGFSMREQPGRVTVSFQGNGFDSDPRYIKDFFNAFPKNVMICI</sequence>
<dbReference type="Gene3D" id="3.80.10.10">
    <property type="entry name" value="Ribonuclease Inhibitor"/>
    <property type="match status" value="1"/>
</dbReference>
<evidence type="ECO:0000313" key="3">
    <source>
        <dbReference type="Proteomes" id="UP000011087"/>
    </source>
</evidence>
<reference evidence="2" key="3">
    <citation type="submission" date="2015-06" db="UniProtKB">
        <authorList>
            <consortium name="EnsemblProtists"/>
        </authorList>
    </citation>
    <scope>IDENTIFICATION</scope>
</reference>
<dbReference type="Proteomes" id="UP000011087">
    <property type="component" value="Unassembled WGS sequence"/>
</dbReference>
<name>L1I868_GUITC</name>
<reference evidence="3" key="2">
    <citation type="submission" date="2012-11" db="EMBL/GenBank/DDBJ databases">
        <authorList>
            <person name="Kuo A."/>
            <person name="Curtis B.A."/>
            <person name="Tanifuji G."/>
            <person name="Burki F."/>
            <person name="Gruber A."/>
            <person name="Irimia M."/>
            <person name="Maruyama S."/>
            <person name="Arias M.C."/>
            <person name="Ball S.G."/>
            <person name="Gile G.H."/>
            <person name="Hirakawa Y."/>
            <person name="Hopkins J.F."/>
            <person name="Rensing S.A."/>
            <person name="Schmutz J."/>
            <person name="Symeonidi A."/>
            <person name="Elias M."/>
            <person name="Eveleigh R.J."/>
            <person name="Herman E.K."/>
            <person name="Klute M.J."/>
            <person name="Nakayama T."/>
            <person name="Obornik M."/>
            <person name="Reyes-Prieto A."/>
            <person name="Armbrust E.V."/>
            <person name="Aves S.J."/>
            <person name="Beiko R.G."/>
            <person name="Coutinho P."/>
            <person name="Dacks J.B."/>
            <person name="Durnford D.G."/>
            <person name="Fast N.M."/>
            <person name="Green B.R."/>
            <person name="Grisdale C."/>
            <person name="Hempe F."/>
            <person name="Henrissat B."/>
            <person name="Hoppner M.P."/>
            <person name="Ishida K.-I."/>
            <person name="Kim E."/>
            <person name="Koreny L."/>
            <person name="Kroth P.G."/>
            <person name="Liu Y."/>
            <person name="Malik S.-B."/>
            <person name="Maier U.G."/>
            <person name="McRose D."/>
            <person name="Mock T."/>
            <person name="Neilson J.A."/>
            <person name="Onodera N.T."/>
            <person name="Poole A.M."/>
            <person name="Pritham E.J."/>
            <person name="Richards T.A."/>
            <person name="Rocap G."/>
            <person name="Roy S.W."/>
            <person name="Sarai C."/>
            <person name="Schaack S."/>
            <person name="Shirato S."/>
            <person name="Slamovits C.H."/>
            <person name="Spencer D.F."/>
            <person name="Suzuki S."/>
            <person name="Worden A.Z."/>
            <person name="Zauner S."/>
            <person name="Barry K."/>
            <person name="Bell C."/>
            <person name="Bharti A.K."/>
            <person name="Crow J.A."/>
            <person name="Grimwood J."/>
            <person name="Kramer R."/>
            <person name="Lindquist E."/>
            <person name="Lucas S."/>
            <person name="Salamov A."/>
            <person name="McFadden G.I."/>
            <person name="Lane C.E."/>
            <person name="Keeling P.J."/>
            <person name="Gray M.W."/>
            <person name="Grigoriev I.V."/>
            <person name="Archibald J.M."/>
        </authorList>
    </citation>
    <scope>NUCLEOTIDE SEQUENCE</scope>
    <source>
        <strain evidence="3">CCMP2712</strain>
    </source>
</reference>
<accession>L1I868</accession>
<dbReference type="RefSeq" id="XP_005819398.1">
    <property type="nucleotide sequence ID" value="XM_005819341.1"/>
</dbReference>
<evidence type="ECO:0000313" key="2">
    <source>
        <dbReference type="EnsemblProtists" id="EKX32418"/>
    </source>
</evidence>
<proteinExistence type="predicted"/>
<reference evidence="1 3" key="1">
    <citation type="journal article" date="2012" name="Nature">
        <title>Algal genomes reveal evolutionary mosaicism and the fate of nucleomorphs.</title>
        <authorList>
            <consortium name="DOE Joint Genome Institute"/>
            <person name="Curtis B.A."/>
            <person name="Tanifuji G."/>
            <person name="Burki F."/>
            <person name="Gruber A."/>
            <person name="Irimia M."/>
            <person name="Maruyama S."/>
            <person name="Arias M.C."/>
            <person name="Ball S.G."/>
            <person name="Gile G.H."/>
            <person name="Hirakawa Y."/>
            <person name="Hopkins J.F."/>
            <person name="Kuo A."/>
            <person name="Rensing S.A."/>
            <person name="Schmutz J."/>
            <person name="Symeonidi A."/>
            <person name="Elias M."/>
            <person name="Eveleigh R.J."/>
            <person name="Herman E.K."/>
            <person name="Klute M.J."/>
            <person name="Nakayama T."/>
            <person name="Obornik M."/>
            <person name="Reyes-Prieto A."/>
            <person name="Armbrust E.V."/>
            <person name="Aves S.J."/>
            <person name="Beiko R.G."/>
            <person name="Coutinho P."/>
            <person name="Dacks J.B."/>
            <person name="Durnford D.G."/>
            <person name="Fast N.M."/>
            <person name="Green B.R."/>
            <person name="Grisdale C.J."/>
            <person name="Hempel F."/>
            <person name="Henrissat B."/>
            <person name="Hoppner M.P."/>
            <person name="Ishida K."/>
            <person name="Kim E."/>
            <person name="Koreny L."/>
            <person name="Kroth P.G."/>
            <person name="Liu Y."/>
            <person name="Malik S.B."/>
            <person name="Maier U.G."/>
            <person name="McRose D."/>
            <person name="Mock T."/>
            <person name="Neilson J.A."/>
            <person name="Onodera N.T."/>
            <person name="Poole A.M."/>
            <person name="Pritham E.J."/>
            <person name="Richards T.A."/>
            <person name="Rocap G."/>
            <person name="Roy S.W."/>
            <person name="Sarai C."/>
            <person name="Schaack S."/>
            <person name="Shirato S."/>
            <person name="Slamovits C.H."/>
            <person name="Spencer D.F."/>
            <person name="Suzuki S."/>
            <person name="Worden A.Z."/>
            <person name="Zauner S."/>
            <person name="Barry K."/>
            <person name="Bell C."/>
            <person name="Bharti A.K."/>
            <person name="Crow J.A."/>
            <person name="Grimwood J."/>
            <person name="Kramer R."/>
            <person name="Lindquist E."/>
            <person name="Lucas S."/>
            <person name="Salamov A."/>
            <person name="McFadden G.I."/>
            <person name="Lane C.E."/>
            <person name="Keeling P.J."/>
            <person name="Gray M.W."/>
            <person name="Grigoriev I.V."/>
            <person name="Archibald J.M."/>
        </authorList>
    </citation>
    <scope>NUCLEOTIDE SEQUENCE</scope>
    <source>
        <strain evidence="1 3">CCMP2712</strain>
    </source>
</reference>
<evidence type="ECO:0000313" key="1">
    <source>
        <dbReference type="EMBL" id="EKX32418.1"/>
    </source>
</evidence>
<organism evidence="1">
    <name type="scientific">Guillardia theta (strain CCMP2712)</name>
    <name type="common">Cryptophyte</name>
    <dbReference type="NCBI Taxonomy" id="905079"/>
    <lineage>
        <taxon>Eukaryota</taxon>
        <taxon>Cryptophyceae</taxon>
        <taxon>Pyrenomonadales</taxon>
        <taxon>Geminigeraceae</taxon>
        <taxon>Guillardia</taxon>
    </lineage>
</organism>
<gene>
    <name evidence="1" type="ORF">GUITHDRAFT_121422</name>
</gene>
<dbReference type="PaxDb" id="55529-EKX32418"/>
<dbReference type="SUPFAM" id="SSF52047">
    <property type="entry name" value="RNI-like"/>
    <property type="match status" value="1"/>
</dbReference>